<sequence>MVQPPRREGDAEAVAVRNPAVGLLPRRRETVAQPECRRRSIFRAVVHPLRHRRRCEGSYVDGSAGYGPQCHTLCFEFGKNKQKVVSVLQESPLRETVTARIAASTVGPHRRLTLPHLIRLFQEAAMQNTDRLGVSSSDLTAAHGLTWVMHRQVIEADRWPRLGEEVSVTTLPTHIDRRLITYRDFYLLDGDGRPLIRSTSTWSVMHLETRRIRPIPDEVVHRLGTLPDPATHLPRPGGKLVPPATPTAERHCQVAFSHLDFNNHLTNPAFPELMLEPLGLDFLSSHLPRHADISYHREARYGDTLTARTAPDGQTTGFLHALYRNDSELLATMATHWTPL</sequence>
<evidence type="ECO:0000313" key="10">
    <source>
        <dbReference type="EMBL" id="PHK97799.1"/>
    </source>
</evidence>
<evidence type="ECO:0000256" key="5">
    <source>
        <dbReference type="ARBA" id="ARBA00022946"/>
    </source>
</evidence>
<evidence type="ECO:0000313" key="11">
    <source>
        <dbReference type="Proteomes" id="UP000226437"/>
    </source>
</evidence>
<dbReference type="SUPFAM" id="SSF54637">
    <property type="entry name" value="Thioesterase/thiol ester dehydrase-isomerase"/>
    <property type="match status" value="2"/>
</dbReference>
<keyword evidence="2" id="KW-0444">Lipid biosynthesis</keyword>
<evidence type="ECO:0000256" key="3">
    <source>
        <dbReference type="ARBA" id="ARBA00022801"/>
    </source>
</evidence>
<evidence type="ECO:0008006" key="12">
    <source>
        <dbReference type="Google" id="ProtNLM"/>
    </source>
</evidence>
<feature type="domain" description="Acyl-ACP thioesterase N-terminal hotdog" evidence="8">
    <location>
        <begin position="102"/>
        <end position="221"/>
    </location>
</feature>
<feature type="domain" description="Acyl-ACP thioesterase-like C-terminal" evidence="9">
    <location>
        <begin position="249"/>
        <end position="338"/>
    </location>
</feature>
<evidence type="ECO:0000256" key="2">
    <source>
        <dbReference type="ARBA" id="ARBA00022516"/>
    </source>
</evidence>
<organism evidence="10 11">
    <name type="scientific">Neolewinella marina</name>
    <dbReference type="NCBI Taxonomy" id="438751"/>
    <lineage>
        <taxon>Bacteria</taxon>
        <taxon>Pseudomonadati</taxon>
        <taxon>Bacteroidota</taxon>
        <taxon>Saprospiria</taxon>
        <taxon>Saprospirales</taxon>
        <taxon>Lewinellaceae</taxon>
        <taxon>Neolewinella</taxon>
    </lineage>
</organism>
<dbReference type="EMBL" id="PDLO01000006">
    <property type="protein sequence ID" value="PHK97799.1"/>
    <property type="molecule type" value="Genomic_DNA"/>
</dbReference>
<accession>A0A2G0CCU3</accession>
<proteinExistence type="inferred from homology"/>
<gene>
    <name evidence="10" type="ORF">CGL56_13355</name>
</gene>
<dbReference type="InterPro" id="IPR049427">
    <property type="entry name" value="Acyl-ACP_TE_C"/>
</dbReference>
<dbReference type="Proteomes" id="UP000226437">
    <property type="component" value="Unassembled WGS sequence"/>
</dbReference>
<keyword evidence="6" id="KW-0443">Lipid metabolism</keyword>
<evidence type="ECO:0000259" key="8">
    <source>
        <dbReference type="Pfam" id="PF01643"/>
    </source>
</evidence>
<comment type="caution">
    <text evidence="10">The sequence shown here is derived from an EMBL/GenBank/DDBJ whole genome shotgun (WGS) entry which is preliminary data.</text>
</comment>
<protein>
    <recommendedName>
        <fullName evidence="12">Acyl-ACP thioesterase</fullName>
    </recommendedName>
</protein>
<evidence type="ECO:0000256" key="6">
    <source>
        <dbReference type="ARBA" id="ARBA00023098"/>
    </source>
</evidence>
<dbReference type="Pfam" id="PF20791">
    <property type="entry name" value="Acyl-ACP_TE_C"/>
    <property type="match status" value="1"/>
</dbReference>
<dbReference type="PANTHER" id="PTHR31727">
    <property type="entry name" value="OLEOYL-ACYL CARRIER PROTEIN THIOESTERASE 1, CHLOROPLASTIC"/>
    <property type="match status" value="1"/>
</dbReference>
<reference evidence="10 11" key="1">
    <citation type="submission" date="2017-10" db="EMBL/GenBank/DDBJ databases">
        <title>The draft genome sequence of Lewinella marina KCTC 32374.</title>
        <authorList>
            <person name="Wang K."/>
        </authorList>
    </citation>
    <scope>NUCLEOTIDE SEQUENCE [LARGE SCALE GENOMIC DNA]</scope>
    <source>
        <strain evidence="10 11">MKG-38</strain>
    </source>
</reference>
<dbReference type="GO" id="GO:0000036">
    <property type="term" value="F:acyl carrier activity"/>
    <property type="evidence" value="ECO:0007669"/>
    <property type="project" value="TreeGrafter"/>
</dbReference>
<name>A0A2G0CCU3_9BACT</name>
<dbReference type="Pfam" id="PF01643">
    <property type="entry name" value="Acyl-ACP_TE"/>
    <property type="match status" value="1"/>
</dbReference>
<evidence type="ECO:0000256" key="4">
    <source>
        <dbReference type="ARBA" id="ARBA00022832"/>
    </source>
</evidence>
<keyword evidence="5" id="KW-0809">Transit peptide</keyword>
<dbReference type="Gene3D" id="3.10.129.10">
    <property type="entry name" value="Hotdog Thioesterase"/>
    <property type="match status" value="1"/>
</dbReference>
<evidence type="ECO:0000259" key="9">
    <source>
        <dbReference type="Pfam" id="PF20791"/>
    </source>
</evidence>
<comment type="similarity">
    <text evidence="1">Belongs to the acyl-ACP thioesterase family.</text>
</comment>
<evidence type="ECO:0000256" key="7">
    <source>
        <dbReference type="ARBA" id="ARBA00023160"/>
    </source>
</evidence>
<dbReference type="CDD" id="cd00586">
    <property type="entry name" value="4HBT"/>
    <property type="match status" value="2"/>
</dbReference>
<dbReference type="GO" id="GO:0016297">
    <property type="term" value="F:fatty acyl-[ACP] hydrolase activity"/>
    <property type="evidence" value="ECO:0007669"/>
    <property type="project" value="InterPro"/>
</dbReference>
<dbReference type="InterPro" id="IPR045023">
    <property type="entry name" value="FATA/B"/>
</dbReference>
<dbReference type="AlphaFoldDB" id="A0A2G0CCU3"/>
<dbReference type="InterPro" id="IPR029069">
    <property type="entry name" value="HotDog_dom_sf"/>
</dbReference>
<evidence type="ECO:0000256" key="1">
    <source>
        <dbReference type="ARBA" id="ARBA00006500"/>
    </source>
</evidence>
<dbReference type="InterPro" id="IPR002864">
    <property type="entry name" value="Acyl-ACP_thioesterase_NHD"/>
</dbReference>
<keyword evidence="11" id="KW-1185">Reference proteome</keyword>
<keyword evidence="3" id="KW-0378">Hydrolase</keyword>
<keyword evidence="7" id="KW-0275">Fatty acid biosynthesis</keyword>
<keyword evidence="4" id="KW-0276">Fatty acid metabolism</keyword>
<dbReference type="PANTHER" id="PTHR31727:SF6">
    <property type="entry name" value="OLEOYL-ACYL CARRIER PROTEIN THIOESTERASE 1, CHLOROPLASTIC"/>
    <property type="match status" value="1"/>
</dbReference>
<dbReference type="OrthoDB" id="9801517at2"/>